<feature type="domain" description="Carrier" evidence="7">
    <location>
        <begin position="2910"/>
        <end position="2984"/>
    </location>
</feature>
<dbReference type="RefSeq" id="WP_164342131.1">
    <property type="nucleotide sequence ID" value="NZ_JAAGLQ010000025.1"/>
</dbReference>
<keyword evidence="6" id="KW-0045">Antibiotic biosynthesis</keyword>
<dbReference type="Gene3D" id="2.30.38.10">
    <property type="entry name" value="Luciferase, Domain 3"/>
    <property type="match status" value="2"/>
</dbReference>
<comment type="caution">
    <text evidence="8">The sequence shown here is derived from an EMBL/GenBank/DDBJ whole genome shotgun (WGS) entry which is preliminary data.</text>
</comment>
<reference evidence="8 9" key="1">
    <citation type="submission" date="2020-01" db="EMBL/GenBank/DDBJ databases">
        <title>Insect and environment-associated Actinomycetes.</title>
        <authorList>
            <person name="Currrie C."/>
            <person name="Chevrette M."/>
            <person name="Carlson C."/>
            <person name="Stubbendieck R."/>
            <person name="Wendt-Pienkowski E."/>
        </authorList>
    </citation>
    <scope>NUCLEOTIDE SEQUENCE [LARGE SCALE GENOMIC DNA]</scope>
    <source>
        <strain evidence="8 9">SID11342</strain>
    </source>
</reference>
<dbReference type="NCBIfam" id="TIGR01720">
    <property type="entry name" value="NRPS-para261"/>
    <property type="match status" value="2"/>
</dbReference>
<dbReference type="InterPro" id="IPR025110">
    <property type="entry name" value="AMP-bd_C"/>
</dbReference>
<dbReference type="Pfam" id="PF00668">
    <property type="entry name" value="Condensation"/>
    <property type="match status" value="4"/>
</dbReference>
<dbReference type="InterPro" id="IPR009081">
    <property type="entry name" value="PP-bd_ACP"/>
</dbReference>
<evidence type="ECO:0000256" key="4">
    <source>
        <dbReference type="ARBA" id="ARBA00022553"/>
    </source>
</evidence>
<sequence length="3492" mass="378452">MSASPDRQLALTSAQTGMWLAQRFAAGRLDYSIAQYVEIRGTLDTALFVRAARRAFDEADAVRVRFVETQGDPVQLLDADRACAVPVLDFTGRPRPAEAAQRWMAEELDRPLSLEDGRVLSLALLKVSEETHYWYLRAHHAVLDGYSGSVLVRRAADVYRALVEGGPVPECPYGTVQDLLAYDRDYRESPAFAADRAYWAETLADHRAPVSFGRAGHGRTPGRIRGSAPLDQERIDALRSVASSCRVALPALFVAVELLHVARLTGERDITLGLPVTARTKTVRATPGMVSNVVPLRLTVDPDESLSGLLERVWKAMRLSLAHQRYRYEDIRRDLRLSDAGEPLTGPHVNLQIFDYELDFAGARASVHNLTNGPVEDLALVVYSGTADTPWRVDLDANAELYATEDLAVHQEAVLRLIDGLADAEADTPVGTLDVLAPEEERRLLTEWNATAHRYSDTTLPELFEAQAARTPGRDAVLYRGEALSYEELDARADALARVLRGLGAGPEGLVALAVPRSPELIVSLLAVLKTGAAYLPLDTDYPAERIAAMLADARPAVLVTTTAALDRLPTTETLTRLLLDDPATLNALREAPSPRPAGDAAMRVLPRHPANVIYTSGSTGTPKGVVNTHEGLVNRLLWMQDRYGLDATDRVLQKTPCGFDVSGWEFFWPLVTGATLVVAEPERHKDPAYLAALIAEQDVTTVHFVPSMLKGFLAEPAAAGCVSLRRVLCSGEALPVELVARFHAVLGCELHNLYGPTEAAIDVTSFACDPADASGSAPPIGTPIANTRVYVLNRALQPVPAGVMGELYLAGTGLARGYLDRAPLTAERFVACPYGPPGSRMYRTGDLARWDGDGRLVYMGRGDEQVKIRGVRIEPAEVASALVGHPDVGEAEVVARADGPGGTHLVGYVVPDWRSLEDRLERGRREKVEQWEQLYQTMYGSTRATDFGEDFTGWDSSYDGTPIPRDDMERWRTDTVERVRALRPRHVLEIGVGSGLLLSRLADATEAYWATDFSAAVIERLRRQTAARPELCGRVELLARPAHDLDGLPQGFFDTVVINSVAQYFPNADYLTSVLRGALDLLTPGGSLFVGDVRNLRLKRALDTAVQLTRSGQDTDADAVRRAVDQRAAQENELLVDPEYFPALAAADPERFGGVDIRVKTGAYDNELVRYRYDVVLRKKSGRAPVSAAGAPCWQWGEDVSTVQELADRLSAERPAGLRVTGVPNGRTAHEAAAARALYSGAPLTEVRAALLRTGAPGATSDALVALGEPLGYQVAVTWSSEGAEGELDALFLPPGTDPLTDVYLPAEDRPVGRPRTNNPALGHVAGELGASLRGHLRDVLPDYMVPSAVVVLDSLPVNANGKLDRRALPAPDFQAQVTGRAPRTAHEELLCGLFAEVLGLPAVGIDDSFFDLGGDSISSIQLVSRARRAGLAISPREVFRHKTVLALADVATPMTAAVGERPEDGVGEVRWTPIVHHLHELDGPVRRFHQSSVLRVPAGLREDVLIDALQSVLDHHGALRLRMAGEDRAWRFEVPEAGTVTAGDLVRRVDVSGLTGNERRTVVVERTAEAVDRLDPGAGVMLQAVWCDAGADKAGHLVLVVHHLAVDGVSWRILLPDLAQAYAAHADGRQPVLQPVGTSVRQWAEALYGLAHDPEREAELPLWSAVLTGADPLLGRRAFDPAQDVFARRRTMSLTLPEAWTTEVLTGVTKAFHAEVNDVLLTAMALAVQDWRRRRRLPGSAVLLDVEGHGREDVVPGTDLSRTVGWFTSLFPVRLEPELSDWDDLWAAGPAAGASLKRVKEQIRALPDHGIGYGLLRHLNPATARTLARAGRPQIGFNYLGRFTTAAGSPDWEPDHEFGGFSGGADPELPLAHTLELNALTEDGPEGQRLVAHWSWAEDVFSQEDVQDLARTWFKALETLATHAQNPDTGGHSPSDLPFVTLTQDDIDQLERETPDLVDVLPLTALQEGLVFHAAYDDRAPDVYNVQLGIDLQGPLDAGALREAAEALLSRHGNLRVGVRQPGRAGNVQVVRARVDLPWVEADAADEAEADRLAQEERSRRFDLEEAPLLRFTLVRLGEERHRFLFTTHHLLLDGWSMPLVMQELFTLYGNRGNPRDLPPAVPYENYYRWLAAQDTPAAQNAWRTALAGLDEPTRLTPHADSHASVTPHHHSVRVPRELTEAVTRQARRHGITLSTVVQAAWGLLLGRLTGREDVVFGTTVSGRSPEVPGIETVVGLFINTLPVRVRLQPSEPLLDLAARLQQEQAELSAHQHLGMADIQRPTDISGELFDTLVVFENYPLDPDTLSGAHGLRVAGLRTHNDVHYPLALIALPGDELTLDFTYRPDLFTEDEVALLAERCTRLLRTFALAGPGLLAGDVDILTDGERHQVLEGWNGVAHTGFVRGVVERFEAAVAATPDAVAVVCGPVRLTFAELDARANRLARVLRARGAGRGDLVAVGLPRSADMVVAVFAVLKAGAGYVPLDVAYPADRLAFMLDDAAPRLVITDRSVSGALPDTRVETLALDDPSCVRELAAMPGGPLPDEELGGAVPEGATAYVIYTSGSTGRPKGVVVPRRAMAVFLSWAVEEFGSEGLESVLASTSLSFDVSVFEIFAPLLAGGRIEVVPDLLALAERPWSGSLVSGVPSVVAALLEAGARLDCERLVLAGEALPEHVVRWLRTDAPHVRVSNLYGPTESTVYATGWHESDPDVVLAPPIGRPLSGTRTYVLDGRLRPVPSGVTGDLYLAGPKVADGYLGRPGLTACHFLPDPYGPAGARMYRTGDLARWDDHGTLHYLGRADHQVKVRGFRIELGEIESVLARHPDVTRAAVTTHTGATGEHRLVAHVLTAPCTRPSPEELARHLAAALPAHMVPSAFVHLDALPVNANGKLDRRALPAPDFGAQVSGRAARNAREEVLCALFAEVLNLDSVGADDSFFDLGGDSISSIQLVARARKAGLVITPKDVFHSKTVAGLAEVARATGAVVVERSEDGVGEVGLTPIVHHLRELGGPVRRFHQSMVARAPAGLREPALVAALQTLLDHHGSLRMRMRVGETRGEEWALDVAGPGAVPAEDLLRRVDVTGLTDGERRAVVAERTAEAVDRLDPAAGVMLQAVWCDAGTQEAGHLVLVVHHLAVDGVSWRILLPDLAQAYAAHADGRRPAPEPVGTSLRQWALRLRELARSPHRADELELWSAVLADADPLLGMRALDPARDVFARRRTVSLSLSDAWTAEVLTGVTAVFHAEVNDVLLTAMALAVQDWRRRRGLPGSAVLLDMEGHGREDVIDGADLSRTVGWFTSLFPVRLEPKVSNWDDVWAAGPTVGAALKRVKEQVRALPDRGLGFGLLRYLNPATAGVLARAGRPQIGFNYLGRFTTAAGSPDWEPDHEFGGFSGGADPELPLAHTLELNALTEDGPEGQRLVAHWSWAEDVFSQEDVQDLARTWFKALETLATHAQNPDTGGHSPSDLPFVALTQDDIDQFQEELDEAWEI</sequence>
<dbReference type="GO" id="GO:0017000">
    <property type="term" value="P:antibiotic biosynthetic process"/>
    <property type="evidence" value="ECO:0007669"/>
    <property type="project" value="UniProtKB-KW"/>
</dbReference>
<dbReference type="Gene3D" id="3.30.559.30">
    <property type="entry name" value="Nonribosomal peptide synthetase, condensation domain"/>
    <property type="match status" value="4"/>
</dbReference>
<dbReference type="CDD" id="cd17646">
    <property type="entry name" value="A_NRPS_AB3403-like"/>
    <property type="match status" value="1"/>
</dbReference>
<dbReference type="Pfam" id="PF00550">
    <property type="entry name" value="PP-binding"/>
    <property type="match status" value="2"/>
</dbReference>
<evidence type="ECO:0000256" key="1">
    <source>
        <dbReference type="ARBA" id="ARBA00001957"/>
    </source>
</evidence>
<dbReference type="FunFam" id="3.40.50.980:FF:000002">
    <property type="entry name" value="Enterobactin synthetase component F"/>
    <property type="match status" value="1"/>
</dbReference>
<protein>
    <submittedName>
        <fullName evidence="8">Amino acid adenylation domain-containing protein</fullName>
    </submittedName>
</protein>
<dbReference type="SMART" id="SM00823">
    <property type="entry name" value="PKS_PP"/>
    <property type="match status" value="2"/>
</dbReference>
<dbReference type="InterPro" id="IPR013217">
    <property type="entry name" value="Methyltransf_12"/>
</dbReference>
<organism evidence="8 9">
    <name type="scientific">Streptomyces halstedii</name>
    <dbReference type="NCBI Taxonomy" id="1944"/>
    <lineage>
        <taxon>Bacteria</taxon>
        <taxon>Bacillati</taxon>
        <taxon>Actinomycetota</taxon>
        <taxon>Actinomycetes</taxon>
        <taxon>Kitasatosporales</taxon>
        <taxon>Streptomycetaceae</taxon>
        <taxon>Streptomyces</taxon>
    </lineage>
</organism>
<dbReference type="InterPro" id="IPR020845">
    <property type="entry name" value="AMP-binding_CS"/>
</dbReference>
<dbReference type="GO" id="GO:0043041">
    <property type="term" value="P:amino acid activation for nonribosomal peptide biosynthetic process"/>
    <property type="evidence" value="ECO:0007669"/>
    <property type="project" value="TreeGrafter"/>
</dbReference>
<evidence type="ECO:0000256" key="2">
    <source>
        <dbReference type="ARBA" id="ARBA00006432"/>
    </source>
</evidence>
<dbReference type="InterPro" id="IPR010060">
    <property type="entry name" value="NRPS_synth"/>
</dbReference>
<dbReference type="FunFam" id="3.40.50.980:FF:000001">
    <property type="entry name" value="Non-ribosomal peptide synthetase"/>
    <property type="match status" value="2"/>
</dbReference>
<dbReference type="PROSITE" id="PS00455">
    <property type="entry name" value="AMP_BINDING"/>
    <property type="match status" value="2"/>
</dbReference>
<gene>
    <name evidence="8" type="ORF">G3I29_01415</name>
</gene>
<dbReference type="GO" id="GO:0009403">
    <property type="term" value="P:toxin biosynthetic process"/>
    <property type="evidence" value="ECO:0007669"/>
    <property type="project" value="UniProtKB-ARBA"/>
</dbReference>
<feature type="domain" description="Carrier" evidence="7">
    <location>
        <begin position="1383"/>
        <end position="1457"/>
    </location>
</feature>
<dbReference type="InterPro" id="IPR006162">
    <property type="entry name" value="Ppantetheine_attach_site"/>
</dbReference>
<proteinExistence type="inferred from homology"/>
<dbReference type="Pfam" id="PF13193">
    <property type="entry name" value="AMP-binding_C"/>
    <property type="match status" value="1"/>
</dbReference>
<evidence type="ECO:0000313" key="8">
    <source>
        <dbReference type="EMBL" id="NEA14220.1"/>
    </source>
</evidence>
<comment type="similarity">
    <text evidence="2">Belongs to the ATP-dependent AMP-binding enzyme family.</text>
</comment>
<evidence type="ECO:0000259" key="7">
    <source>
        <dbReference type="PROSITE" id="PS50075"/>
    </source>
</evidence>
<dbReference type="FunFam" id="1.10.1200.10:FF:000005">
    <property type="entry name" value="Nonribosomal peptide synthetase 1"/>
    <property type="match status" value="2"/>
</dbReference>
<dbReference type="FunFam" id="2.30.38.10:FF:000001">
    <property type="entry name" value="Non-ribosomal peptide synthetase PvdI"/>
    <property type="match status" value="1"/>
</dbReference>
<keyword evidence="3" id="KW-0596">Phosphopantetheine</keyword>
<dbReference type="Gene3D" id="3.40.50.980">
    <property type="match status" value="4"/>
</dbReference>
<dbReference type="Gene3D" id="3.30.559.10">
    <property type="entry name" value="Chloramphenicol acetyltransferase-like domain"/>
    <property type="match status" value="4"/>
</dbReference>
<keyword evidence="5" id="KW-0677">Repeat</keyword>
<dbReference type="FunFam" id="3.30.300.30:FF:000010">
    <property type="entry name" value="Enterobactin synthetase component F"/>
    <property type="match status" value="1"/>
</dbReference>
<dbReference type="GO" id="GO:0005829">
    <property type="term" value="C:cytosol"/>
    <property type="evidence" value="ECO:0007669"/>
    <property type="project" value="TreeGrafter"/>
</dbReference>
<dbReference type="SUPFAM" id="SSF53335">
    <property type="entry name" value="S-adenosyl-L-methionine-dependent methyltransferases"/>
    <property type="match status" value="1"/>
</dbReference>
<dbReference type="NCBIfam" id="TIGR01733">
    <property type="entry name" value="AA-adenyl-dom"/>
    <property type="match status" value="2"/>
</dbReference>
<dbReference type="InterPro" id="IPR045851">
    <property type="entry name" value="AMP-bd_C_sf"/>
</dbReference>
<dbReference type="SUPFAM" id="SSF56801">
    <property type="entry name" value="Acetyl-CoA synthetase-like"/>
    <property type="match status" value="2"/>
</dbReference>
<dbReference type="InterPro" id="IPR029063">
    <property type="entry name" value="SAM-dependent_MTases_sf"/>
</dbReference>
<dbReference type="InterPro" id="IPR036736">
    <property type="entry name" value="ACP-like_sf"/>
</dbReference>
<dbReference type="CDD" id="cd19543">
    <property type="entry name" value="DCL_NRPS"/>
    <property type="match status" value="1"/>
</dbReference>
<dbReference type="EMBL" id="JAAGLQ010000025">
    <property type="protein sequence ID" value="NEA14220.1"/>
    <property type="molecule type" value="Genomic_DNA"/>
</dbReference>
<dbReference type="GO" id="GO:0008610">
    <property type="term" value="P:lipid biosynthetic process"/>
    <property type="evidence" value="ECO:0007669"/>
    <property type="project" value="UniProtKB-ARBA"/>
</dbReference>
<dbReference type="InterPro" id="IPR010071">
    <property type="entry name" value="AA_adenyl_dom"/>
</dbReference>
<dbReference type="InterPro" id="IPR020806">
    <property type="entry name" value="PKS_PP-bd"/>
</dbReference>
<dbReference type="InterPro" id="IPR023213">
    <property type="entry name" value="CAT-like_dom_sf"/>
</dbReference>
<dbReference type="CDD" id="cd02440">
    <property type="entry name" value="AdoMet_MTases"/>
    <property type="match status" value="1"/>
</dbReference>
<dbReference type="SUPFAM" id="SSF47336">
    <property type="entry name" value="ACP-like"/>
    <property type="match status" value="2"/>
</dbReference>
<evidence type="ECO:0000256" key="6">
    <source>
        <dbReference type="ARBA" id="ARBA00023194"/>
    </source>
</evidence>
<dbReference type="PROSITE" id="PS00012">
    <property type="entry name" value="PHOSPHOPANTETHEINE"/>
    <property type="match status" value="2"/>
</dbReference>
<dbReference type="CDD" id="cd05930">
    <property type="entry name" value="A_NRPS"/>
    <property type="match status" value="1"/>
</dbReference>
<evidence type="ECO:0000313" key="9">
    <source>
        <dbReference type="Proteomes" id="UP000471293"/>
    </source>
</evidence>
<dbReference type="PROSITE" id="PS50075">
    <property type="entry name" value="CARRIER"/>
    <property type="match status" value="2"/>
</dbReference>
<dbReference type="Proteomes" id="UP000471293">
    <property type="component" value="Unassembled WGS sequence"/>
</dbReference>
<dbReference type="Gene3D" id="1.10.1200.10">
    <property type="entry name" value="ACP-like"/>
    <property type="match status" value="2"/>
</dbReference>
<dbReference type="PANTHER" id="PTHR45527:SF1">
    <property type="entry name" value="FATTY ACID SYNTHASE"/>
    <property type="match status" value="1"/>
</dbReference>
<comment type="cofactor">
    <cofactor evidence="1">
        <name>pantetheine 4'-phosphate</name>
        <dbReference type="ChEBI" id="CHEBI:47942"/>
    </cofactor>
</comment>
<evidence type="ECO:0000256" key="5">
    <source>
        <dbReference type="ARBA" id="ARBA00022737"/>
    </source>
</evidence>
<keyword evidence="4" id="KW-0597">Phosphoprotein</keyword>
<dbReference type="GO" id="GO:0003824">
    <property type="term" value="F:catalytic activity"/>
    <property type="evidence" value="ECO:0007669"/>
    <property type="project" value="InterPro"/>
</dbReference>
<dbReference type="Gene3D" id="3.40.50.150">
    <property type="entry name" value="Vaccinia Virus protein VP39"/>
    <property type="match status" value="1"/>
</dbReference>
<name>A0A6N9TRZ2_STRHA</name>
<dbReference type="InterPro" id="IPR000873">
    <property type="entry name" value="AMP-dep_synth/lig_dom"/>
</dbReference>
<dbReference type="CDD" id="cd19534">
    <property type="entry name" value="E_NRPS"/>
    <property type="match status" value="2"/>
</dbReference>
<dbReference type="PANTHER" id="PTHR45527">
    <property type="entry name" value="NONRIBOSOMAL PEPTIDE SYNTHETASE"/>
    <property type="match status" value="1"/>
</dbReference>
<dbReference type="Pfam" id="PF08242">
    <property type="entry name" value="Methyltransf_12"/>
    <property type="match status" value="1"/>
</dbReference>
<dbReference type="InterPro" id="IPR001242">
    <property type="entry name" value="Condensation_dom"/>
</dbReference>
<dbReference type="FunFam" id="3.40.50.12780:FF:000012">
    <property type="entry name" value="Non-ribosomal peptide synthetase"/>
    <property type="match status" value="1"/>
</dbReference>
<evidence type="ECO:0000256" key="3">
    <source>
        <dbReference type="ARBA" id="ARBA00022450"/>
    </source>
</evidence>
<dbReference type="GO" id="GO:0031177">
    <property type="term" value="F:phosphopantetheine binding"/>
    <property type="evidence" value="ECO:0007669"/>
    <property type="project" value="InterPro"/>
</dbReference>
<dbReference type="Gene3D" id="3.30.300.30">
    <property type="match status" value="3"/>
</dbReference>
<dbReference type="Pfam" id="PF00501">
    <property type="entry name" value="AMP-binding"/>
    <property type="match status" value="2"/>
</dbReference>
<accession>A0A6N9TRZ2</accession>
<dbReference type="SUPFAM" id="SSF52777">
    <property type="entry name" value="CoA-dependent acyltransferases"/>
    <property type="match status" value="8"/>
</dbReference>